<evidence type="ECO:0000313" key="2">
    <source>
        <dbReference type="EMBL" id="SBS67339.1"/>
    </source>
</evidence>
<name>A0A1C3J105_9VIBR</name>
<evidence type="ECO:0000256" key="1">
    <source>
        <dbReference type="SAM" id="Phobius"/>
    </source>
</evidence>
<organism evidence="2 3">
    <name type="scientific">Vibrio atlanticus</name>
    <dbReference type="NCBI Taxonomy" id="693153"/>
    <lineage>
        <taxon>Bacteria</taxon>
        <taxon>Pseudomonadati</taxon>
        <taxon>Pseudomonadota</taxon>
        <taxon>Gammaproteobacteria</taxon>
        <taxon>Vibrionales</taxon>
        <taxon>Vibrionaceae</taxon>
        <taxon>Vibrio</taxon>
    </lineage>
</organism>
<dbReference type="AlphaFoldDB" id="A0A1C3J105"/>
<protein>
    <submittedName>
        <fullName evidence="2">Uncharacterized protein</fullName>
    </submittedName>
</protein>
<dbReference type="GeneID" id="94235414"/>
<keyword evidence="1" id="KW-0472">Membrane</keyword>
<accession>A0A1C3J105</accession>
<dbReference type="RefSeq" id="WP_065680005.1">
    <property type="nucleotide sequence ID" value="NZ_AP025461.1"/>
</dbReference>
<dbReference type="Proteomes" id="UP000092876">
    <property type="component" value="Unassembled WGS sequence"/>
</dbReference>
<proteinExistence type="predicted"/>
<sequence length="183" mass="21179">MEIQFSIGLAFGAVVAAAINIYFNYRADKKKQCQKRLDSANVVIGELLNVIAHYTQYTRLNLRMVDGEERDITKLKYDLKNQVYGEFLAVSKAEYVSFLPPEQIRNLYQLSTRIRNADMMINEFISVCENPDMCSDYELDLYFGYDVFMGYVEDAASGILFYIEQKQPEFKHLIPEDMAKDSV</sequence>
<dbReference type="EMBL" id="FLQP01000061">
    <property type="protein sequence ID" value="SBS67339.1"/>
    <property type="molecule type" value="Genomic_DNA"/>
</dbReference>
<keyword evidence="1" id="KW-0812">Transmembrane</keyword>
<keyword evidence="1" id="KW-1133">Transmembrane helix</keyword>
<evidence type="ECO:0000313" key="3">
    <source>
        <dbReference type="Proteomes" id="UP000092876"/>
    </source>
</evidence>
<gene>
    <name evidence="2" type="ORF">VAT7223_03648</name>
</gene>
<feature type="transmembrane region" description="Helical" evidence="1">
    <location>
        <begin position="6"/>
        <end position="25"/>
    </location>
</feature>
<reference evidence="3" key="1">
    <citation type="submission" date="2016-06" db="EMBL/GenBank/DDBJ databases">
        <authorList>
            <person name="Rodrigo-Torres Lidia"/>
            <person name="Arahal R.David."/>
        </authorList>
    </citation>
    <scope>NUCLEOTIDE SEQUENCE [LARGE SCALE GENOMIC DNA]</scope>
    <source>
        <strain evidence="3">CECT 7223</strain>
    </source>
</reference>